<dbReference type="Pfam" id="PF13855">
    <property type="entry name" value="LRR_8"/>
    <property type="match status" value="1"/>
</dbReference>
<keyword evidence="3" id="KW-1185">Reference proteome</keyword>
<dbReference type="InterPro" id="IPR001611">
    <property type="entry name" value="Leu-rich_rpt"/>
</dbReference>
<name>A0ABD0L2U6_9CAEN</name>
<dbReference type="Gene3D" id="3.80.10.10">
    <property type="entry name" value="Ribonuclease Inhibitor"/>
    <property type="match status" value="1"/>
</dbReference>
<dbReference type="EMBL" id="JACVVK020000089">
    <property type="protein sequence ID" value="KAK7493790.1"/>
    <property type="molecule type" value="Genomic_DNA"/>
</dbReference>
<keyword evidence="1" id="KW-0732">Signal</keyword>
<evidence type="ECO:0008006" key="4">
    <source>
        <dbReference type="Google" id="ProtNLM"/>
    </source>
</evidence>
<evidence type="ECO:0000256" key="1">
    <source>
        <dbReference type="SAM" id="SignalP"/>
    </source>
</evidence>
<gene>
    <name evidence="2" type="ORF">BaRGS_00014931</name>
</gene>
<feature type="signal peptide" evidence="1">
    <location>
        <begin position="1"/>
        <end position="26"/>
    </location>
</feature>
<evidence type="ECO:0000313" key="2">
    <source>
        <dbReference type="EMBL" id="KAK7493790.1"/>
    </source>
</evidence>
<sequence>MMAVRLHHISGFVAGFLCVFLVVGNASEGRRVTTGCTKDNPLYPRFIKKGEGYACGDSLCSCNETYADCSSYPGTLPYVPRLPTEVDKLTLSNNTLLPMYDTLLWNVSNVVSLDLSHSDLANLTAGVFRFMVNLTTLILSSNRLTFGGIQPVLSVSTL</sequence>
<dbReference type="InterPro" id="IPR032675">
    <property type="entry name" value="LRR_dom_sf"/>
</dbReference>
<dbReference type="Proteomes" id="UP001519460">
    <property type="component" value="Unassembled WGS sequence"/>
</dbReference>
<comment type="caution">
    <text evidence="2">The sequence shown here is derived from an EMBL/GenBank/DDBJ whole genome shotgun (WGS) entry which is preliminary data.</text>
</comment>
<organism evidence="2 3">
    <name type="scientific">Batillaria attramentaria</name>
    <dbReference type="NCBI Taxonomy" id="370345"/>
    <lineage>
        <taxon>Eukaryota</taxon>
        <taxon>Metazoa</taxon>
        <taxon>Spiralia</taxon>
        <taxon>Lophotrochozoa</taxon>
        <taxon>Mollusca</taxon>
        <taxon>Gastropoda</taxon>
        <taxon>Caenogastropoda</taxon>
        <taxon>Sorbeoconcha</taxon>
        <taxon>Cerithioidea</taxon>
        <taxon>Batillariidae</taxon>
        <taxon>Batillaria</taxon>
    </lineage>
</organism>
<proteinExistence type="predicted"/>
<accession>A0ABD0L2U6</accession>
<dbReference type="SUPFAM" id="SSF52058">
    <property type="entry name" value="L domain-like"/>
    <property type="match status" value="1"/>
</dbReference>
<reference evidence="2 3" key="1">
    <citation type="journal article" date="2023" name="Sci. Data">
        <title>Genome assembly of the Korean intertidal mud-creeper Batillaria attramentaria.</title>
        <authorList>
            <person name="Patra A.K."/>
            <person name="Ho P.T."/>
            <person name="Jun S."/>
            <person name="Lee S.J."/>
            <person name="Kim Y."/>
            <person name="Won Y.J."/>
        </authorList>
    </citation>
    <scope>NUCLEOTIDE SEQUENCE [LARGE SCALE GENOMIC DNA]</scope>
    <source>
        <strain evidence="2">Wonlab-2016</strain>
    </source>
</reference>
<feature type="chain" id="PRO_5044796147" description="LRRNT domain-containing protein" evidence="1">
    <location>
        <begin position="27"/>
        <end position="158"/>
    </location>
</feature>
<evidence type="ECO:0000313" key="3">
    <source>
        <dbReference type="Proteomes" id="UP001519460"/>
    </source>
</evidence>
<protein>
    <recommendedName>
        <fullName evidence="4">LRRNT domain-containing protein</fullName>
    </recommendedName>
</protein>
<dbReference type="AlphaFoldDB" id="A0ABD0L2U6"/>